<dbReference type="EMBL" id="JAVDVW010000001">
    <property type="protein sequence ID" value="MDR7097995.1"/>
    <property type="molecule type" value="Genomic_DNA"/>
</dbReference>
<keyword evidence="3" id="KW-1185">Reference proteome</keyword>
<comment type="caution">
    <text evidence="2">The sequence shown here is derived from an EMBL/GenBank/DDBJ whole genome shotgun (WGS) entry which is preliminary data.</text>
</comment>
<dbReference type="InterPro" id="IPR021457">
    <property type="entry name" value="DUF3108"/>
</dbReference>
<feature type="chain" id="PRO_5047258094" description="DUF3108 domain-containing protein" evidence="1">
    <location>
        <begin position="23"/>
        <end position="248"/>
    </location>
</feature>
<dbReference type="Proteomes" id="UP001267878">
    <property type="component" value="Unassembled WGS sequence"/>
</dbReference>
<name>A0ABU1VKZ4_9GAMM</name>
<reference evidence="2 3" key="1">
    <citation type="submission" date="2023-07" db="EMBL/GenBank/DDBJ databases">
        <title>Sorghum-associated microbial communities from plants grown in Nebraska, USA.</title>
        <authorList>
            <person name="Schachtman D."/>
        </authorList>
    </citation>
    <scope>NUCLEOTIDE SEQUENCE [LARGE SCALE GENOMIC DNA]</scope>
    <source>
        <strain evidence="2 3">BE187</strain>
    </source>
</reference>
<dbReference type="Pfam" id="PF11306">
    <property type="entry name" value="DUF3108"/>
    <property type="match status" value="1"/>
</dbReference>
<accession>A0ABU1VKZ4</accession>
<evidence type="ECO:0000313" key="2">
    <source>
        <dbReference type="EMBL" id="MDR7097995.1"/>
    </source>
</evidence>
<proteinExistence type="predicted"/>
<organism evidence="2 3">
    <name type="scientific">Agrilutibacter niabensis</name>
    <dbReference type="NCBI Taxonomy" id="380628"/>
    <lineage>
        <taxon>Bacteria</taxon>
        <taxon>Pseudomonadati</taxon>
        <taxon>Pseudomonadota</taxon>
        <taxon>Gammaproteobacteria</taxon>
        <taxon>Lysobacterales</taxon>
        <taxon>Lysobacteraceae</taxon>
        <taxon>Agrilutibacter</taxon>
    </lineage>
</organism>
<evidence type="ECO:0000313" key="3">
    <source>
        <dbReference type="Proteomes" id="UP001267878"/>
    </source>
</evidence>
<gene>
    <name evidence="2" type="ORF">J2X04_000342</name>
</gene>
<protein>
    <recommendedName>
        <fullName evidence="4">DUF3108 domain-containing protein</fullName>
    </recommendedName>
</protein>
<evidence type="ECO:0000256" key="1">
    <source>
        <dbReference type="SAM" id="SignalP"/>
    </source>
</evidence>
<dbReference type="RefSeq" id="WP_310051390.1">
    <property type="nucleotide sequence ID" value="NZ_JAVDVW010000001.1"/>
</dbReference>
<keyword evidence="1" id="KW-0732">Signal</keyword>
<sequence length="248" mass="27605">MMFLRNVLLALAVLASPGLAAAATSGAATDPRPLEPFIAQYQVFKGDHVLGDAVMQVVRNDDRRWRVDLNVRGTRGLAGIAGIAAQQSTVFDVAGTRYRPLAQSTLRKTLFTKRQTVGVYDWRSHQARWTGDVKESRSAPVTLQDGDQSGLLINLAVVRDAQPGRSMQYRFVDDGRARDHRYDVSTQLDDVKVGELSYSAMRVQRVQSGNEETLIWVVDGVPTPVRMLQRENGQDTYDLRLVEYKGAQ</sequence>
<evidence type="ECO:0008006" key="4">
    <source>
        <dbReference type="Google" id="ProtNLM"/>
    </source>
</evidence>
<feature type="signal peptide" evidence="1">
    <location>
        <begin position="1"/>
        <end position="22"/>
    </location>
</feature>